<dbReference type="STRING" id="633149.Bresu_0848"/>
<evidence type="ECO:0000313" key="2">
    <source>
        <dbReference type="EMBL" id="ADL00162.1"/>
    </source>
</evidence>
<proteinExistence type="predicted"/>
<organism evidence="2 3">
    <name type="scientific">Brevundimonas subvibrioides (strain ATCC 15264 / DSM 4735 / LMG 14903 / NBRC 16000 / CB 81)</name>
    <name type="common">Caulobacter subvibrioides</name>
    <dbReference type="NCBI Taxonomy" id="633149"/>
    <lineage>
        <taxon>Bacteria</taxon>
        <taxon>Pseudomonadati</taxon>
        <taxon>Pseudomonadota</taxon>
        <taxon>Alphaproteobacteria</taxon>
        <taxon>Caulobacterales</taxon>
        <taxon>Caulobacteraceae</taxon>
        <taxon>Brevundimonas</taxon>
    </lineage>
</organism>
<dbReference type="eggNOG" id="ENOG5033BJV">
    <property type="taxonomic scope" value="Bacteria"/>
</dbReference>
<dbReference type="HOGENOM" id="CLU_172362_1_0_5"/>
<reference evidence="3" key="1">
    <citation type="journal article" date="2011" name="J. Bacteriol.">
        <title>Genome sequences of eight morphologically diverse alphaproteobacteria.</title>
        <authorList>
            <consortium name="US DOE Joint Genome Institute"/>
            <person name="Brown P.J."/>
            <person name="Kysela D.T."/>
            <person name="Buechlein A."/>
            <person name="Hemmerich C."/>
            <person name="Brun Y.V."/>
        </authorList>
    </citation>
    <scope>NUCLEOTIDE SEQUENCE [LARGE SCALE GENOMIC DNA]</scope>
    <source>
        <strain evidence="3">ATCC 15264 / DSM 4735 / LMG 14903 / NBRC 16000 / CB 81</strain>
    </source>
</reference>
<dbReference type="KEGG" id="bsb:Bresu_0848"/>
<accession>D9QMJ2</accession>
<evidence type="ECO:0000313" key="3">
    <source>
        <dbReference type="Proteomes" id="UP000002696"/>
    </source>
</evidence>
<dbReference type="AlphaFoldDB" id="D9QMJ2"/>
<keyword evidence="3" id="KW-1185">Reference proteome</keyword>
<dbReference type="EMBL" id="CP002102">
    <property type="protein sequence ID" value="ADL00162.1"/>
    <property type="molecule type" value="Genomic_DNA"/>
</dbReference>
<protein>
    <submittedName>
        <fullName evidence="2">Uncharacterized protein</fullName>
    </submittedName>
</protein>
<evidence type="ECO:0000256" key="1">
    <source>
        <dbReference type="SAM" id="MobiDB-lite"/>
    </source>
</evidence>
<sequence>MDTRVHFFKGAAERNPPAVTGLDPGPEQAPVARIATETVFIVQAYVQGRGSGLKAEPQVGCKDAEEARRKAERLAPLRLGVVAFSVSADTEMGDYDESPTIIFRAGRLPEMFDA</sequence>
<gene>
    <name evidence="2" type="ordered locus">Bresu_0848</name>
</gene>
<dbReference type="InParanoid" id="D9QMJ2"/>
<feature type="region of interest" description="Disordered" evidence="1">
    <location>
        <begin position="1"/>
        <end position="26"/>
    </location>
</feature>
<dbReference type="Proteomes" id="UP000002696">
    <property type="component" value="Chromosome"/>
</dbReference>
<name>D9QMJ2_BRESC</name>